<dbReference type="Proteomes" id="UP000018936">
    <property type="component" value="Unassembled WGS sequence"/>
</dbReference>
<evidence type="ECO:0000313" key="3">
    <source>
        <dbReference type="Proteomes" id="UP000018936"/>
    </source>
</evidence>
<organism evidence="2 3">
    <name type="scientific">Ophiophagus hannah</name>
    <name type="common">King cobra</name>
    <name type="synonym">Naja hannah</name>
    <dbReference type="NCBI Taxonomy" id="8665"/>
    <lineage>
        <taxon>Eukaryota</taxon>
        <taxon>Metazoa</taxon>
        <taxon>Chordata</taxon>
        <taxon>Craniata</taxon>
        <taxon>Vertebrata</taxon>
        <taxon>Euteleostomi</taxon>
        <taxon>Lepidosauria</taxon>
        <taxon>Squamata</taxon>
        <taxon>Bifurcata</taxon>
        <taxon>Unidentata</taxon>
        <taxon>Episquamata</taxon>
        <taxon>Toxicofera</taxon>
        <taxon>Serpentes</taxon>
        <taxon>Colubroidea</taxon>
        <taxon>Elapidae</taxon>
        <taxon>Elapinae</taxon>
        <taxon>Ophiophagus</taxon>
    </lineage>
</organism>
<comment type="caution">
    <text evidence="2">The sequence shown here is derived from an EMBL/GenBank/DDBJ whole genome shotgun (WGS) entry which is preliminary data.</text>
</comment>
<name>V8P1S8_OPHHA</name>
<sequence>MRSKTFSRKKRKKFLSTFGKAPLGFPDSSRPSRLLNSGILKSSYLQSAREKEGKKEKERKRGGAERRRRKRRKEIKERRKEGGREGGREGRRNRGSTLSYKYFSSIGTFTTIPHQILGYAGRNGPTGEFPWPEGQ</sequence>
<evidence type="ECO:0000313" key="2">
    <source>
        <dbReference type="EMBL" id="ETE67883.1"/>
    </source>
</evidence>
<feature type="compositionally biased region" description="Polar residues" evidence="1">
    <location>
        <begin position="29"/>
        <end position="46"/>
    </location>
</feature>
<gene>
    <name evidence="2" type="primary">gse1</name>
    <name evidence="2" type="ORF">L345_06326</name>
</gene>
<keyword evidence="3" id="KW-1185">Reference proteome</keyword>
<reference evidence="2 3" key="1">
    <citation type="journal article" date="2013" name="Proc. Natl. Acad. Sci. U.S.A.">
        <title>The king cobra genome reveals dynamic gene evolution and adaptation in the snake venom system.</title>
        <authorList>
            <person name="Vonk F.J."/>
            <person name="Casewell N.R."/>
            <person name="Henkel C.V."/>
            <person name="Heimberg A.M."/>
            <person name="Jansen H.J."/>
            <person name="McCleary R.J."/>
            <person name="Kerkkamp H.M."/>
            <person name="Vos R.A."/>
            <person name="Guerreiro I."/>
            <person name="Calvete J.J."/>
            <person name="Wuster W."/>
            <person name="Woods A.E."/>
            <person name="Logan J.M."/>
            <person name="Harrison R.A."/>
            <person name="Castoe T.A."/>
            <person name="de Koning A.P."/>
            <person name="Pollock D.D."/>
            <person name="Yandell M."/>
            <person name="Calderon D."/>
            <person name="Renjifo C."/>
            <person name="Currier R.B."/>
            <person name="Salgado D."/>
            <person name="Pla D."/>
            <person name="Sanz L."/>
            <person name="Hyder A.S."/>
            <person name="Ribeiro J.M."/>
            <person name="Arntzen J.W."/>
            <person name="van den Thillart G.E."/>
            <person name="Boetzer M."/>
            <person name="Pirovano W."/>
            <person name="Dirks R.P."/>
            <person name="Spaink H.P."/>
            <person name="Duboule D."/>
            <person name="McGlinn E."/>
            <person name="Kini R.M."/>
            <person name="Richardson M.K."/>
        </authorList>
    </citation>
    <scope>NUCLEOTIDE SEQUENCE</scope>
    <source>
        <tissue evidence="2">Blood</tissue>
    </source>
</reference>
<feature type="compositionally biased region" description="Basic and acidic residues" evidence="1">
    <location>
        <begin position="48"/>
        <end position="65"/>
    </location>
</feature>
<proteinExistence type="predicted"/>
<accession>V8P1S8</accession>
<feature type="compositionally biased region" description="Basic residues" evidence="1">
    <location>
        <begin position="1"/>
        <end position="14"/>
    </location>
</feature>
<feature type="compositionally biased region" description="Basic and acidic residues" evidence="1">
    <location>
        <begin position="74"/>
        <end position="92"/>
    </location>
</feature>
<feature type="non-terminal residue" evidence="2">
    <location>
        <position position="1"/>
    </location>
</feature>
<dbReference type="EMBL" id="AZIM01001155">
    <property type="protein sequence ID" value="ETE67883.1"/>
    <property type="molecule type" value="Genomic_DNA"/>
</dbReference>
<dbReference type="AlphaFoldDB" id="V8P1S8"/>
<protein>
    <submittedName>
        <fullName evidence="2">Genetic suppressor element 1</fullName>
    </submittedName>
</protein>
<feature type="region of interest" description="Disordered" evidence="1">
    <location>
        <begin position="1"/>
        <end position="97"/>
    </location>
</feature>
<evidence type="ECO:0000256" key="1">
    <source>
        <dbReference type="SAM" id="MobiDB-lite"/>
    </source>
</evidence>